<gene>
    <name evidence="7" type="primary">dctR</name>
    <name evidence="7" type="ORF">GCM10011380_08260</name>
</gene>
<dbReference type="SUPFAM" id="SSF46894">
    <property type="entry name" value="C-terminal effector domain of the bipartite response regulators"/>
    <property type="match status" value="1"/>
</dbReference>
<feature type="domain" description="HTH luxR-type" evidence="5">
    <location>
        <begin position="134"/>
        <end position="199"/>
    </location>
</feature>
<evidence type="ECO:0000256" key="1">
    <source>
        <dbReference type="ARBA" id="ARBA00023015"/>
    </source>
</evidence>
<dbReference type="PRINTS" id="PR00038">
    <property type="entry name" value="HTHLUXR"/>
</dbReference>
<proteinExistence type="predicted"/>
<dbReference type="AlphaFoldDB" id="A0A916WQS9"/>
<evidence type="ECO:0000256" key="2">
    <source>
        <dbReference type="ARBA" id="ARBA00023125"/>
    </source>
</evidence>
<evidence type="ECO:0000313" key="8">
    <source>
        <dbReference type="Proteomes" id="UP000623067"/>
    </source>
</evidence>
<dbReference type="Pfam" id="PF00072">
    <property type="entry name" value="Response_reg"/>
    <property type="match status" value="1"/>
</dbReference>
<dbReference type="PANTHER" id="PTHR44688">
    <property type="entry name" value="DNA-BINDING TRANSCRIPTIONAL ACTIVATOR DEVR_DOSR"/>
    <property type="match status" value="1"/>
</dbReference>
<keyword evidence="2 7" id="KW-0238">DNA-binding</keyword>
<dbReference type="GO" id="GO:0006355">
    <property type="term" value="P:regulation of DNA-templated transcription"/>
    <property type="evidence" value="ECO:0007669"/>
    <property type="project" value="InterPro"/>
</dbReference>
<name>A0A916WQS9_9SPHN</name>
<dbReference type="PROSITE" id="PS50110">
    <property type="entry name" value="RESPONSE_REGULATORY"/>
    <property type="match status" value="1"/>
</dbReference>
<dbReference type="Gene3D" id="3.40.50.2300">
    <property type="match status" value="1"/>
</dbReference>
<dbReference type="InterPro" id="IPR036388">
    <property type="entry name" value="WH-like_DNA-bd_sf"/>
</dbReference>
<dbReference type="InterPro" id="IPR016032">
    <property type="entry name" value="Sig_transdc_resp-reg_C-effctor"/>
</dbReference>
<dbReference type="GO" id="GO:0000160">
    <property type="term" value="P:phosphorelay signal transduction system"/>
    <property type="evidence" value="ECO:0007669"/>
    <property type="project" value="InterPro"/>
</dbReference>
<evidence type="ECO:0000313" key="7">
    <source>
        <dbReference type="EMBL" id="GGB21025.1"/>
    </source>
</evidence>
<dbReference type="InterPro" id="IPR001789">
    <property type="entry name" value="Sig_transdc_resp-reg_receiver"/>
</dbReference>
<dbReference type="CDD" id="cd06170">
    <property type="entry name" value="LuxR_C_like"/>
    <property type="match status" value="1"/>
</dbReference>
<organism evidence="7 8">
    <name type="scientific">Sphingomonas metalli</name>
    <dbReference type="NCBI Taxonomy" id="1779358"/>
    <lineage>
        <taxon>Bacteria</taxon>
        <taxon>Pseudomonadati</taxon>
        <taxon>Pseudomonadota</taxon>
        <taxon>Alphaproteobacteria</taxon>
        <taxon>Sphingomonadales</taxon>
        <taxon>Sphingomonadaceae</taxon>
        <taxon>Sphingomonas</taxon>
    </lineage>
</organism>
<dbReference type="Pfam" id="PF00196">
    <property type="entry name" value="GerE"/>
    <property type="match status" value="1"/>
</dbReference>
<dbReference type="EMBL" id="BMIH01000001">
    <property type="protein sequence ID" value="GGB21025.1"/>
    <property type="molecule type" value="Genomic_DNA"/>
</dbReference>
<dbReference type="PROSITE" id="PS50043">
    <property type="entry name" value="HTH_LUXR_2"/>
    <property type="match status" value="1"/>
</dbReference>
<dbReference type="Proteomes" id="UP000623067">
    <property type="component" value="Unassembled WGS sequence"/>
</dbReference>
<keyword evidence="1" id="KW-0805">Transcription regulation</keyword>
<dbReference type="PANTHER" id="PTHR44688:SF16">
    <property type="entry name" value="DNA-BINDING TRANSCRIPTIONAL ACTIVATOR DEVR_DOSR"/>
    <property type="match status" value="1"/>
</dbReference>
<comment type="caution">
    <text evidence="7">The sequence shown here is derived from an EMBL/GenBank/DDBJ whole genome shotgun (WGS) entry which is preliminary data.</text>
</comment>
<evidence type="ECO:0000259" key="5">
    <source>
        <dbReference type="PROSITE" id="PS50043"/>
    </source>
</evidence>
<sequence length="205" mass="21662">MPGAAVHILDRDAAFFGVLADILAPHGVKTIVFPPESDLDRVATPAAECIVVETGLADFDGVAAIRRLVAPPAAMTVVATARNAAVEQAVASLKAGAIDFVPKPDDGERWASSILRAIEQGRARRRHQIAIRKACAAVALLPPREQQVLTAMIDGLSNKEAATRMAISVRTVEIHRARVMDKLEAPSLAMAIRMGIAAGLTPVLI</sequence>
<protein>
    <submittedName>
        <fullName evidence="7">DNA-binding response regulator</fullName>
    </submittedName>
</protein>
<dbReference type="InterPro" id="IPR000792">
    <property type="entry name" value="Tscrpt_reg_LuxR_C"/>
</dbReference>
<feature type="domain" description="Response regulatory" evidence="6">
    <location>
        <begin position="5"/>
        <end position="118"/>
    </location>
</feature>
<reference evidence="7" key="1">
    <citation type="journal article" date="2014" name="Int. J. Syst. Evol. Microbiol.">
        <title>Complete genome sequence of Corynebacterium casei LMG S-19264T (=DSM 44701T), isolated from a smear-ripened cheese.</title>
        <authorList>
            <consortium name="US DOE Joint Genome Institute (JGI-PGF)"/>
            <person name="Walter F."/>
            <person name="Albersmeier A."/>
            <person name="Kalinowski J."/>
            <person name="Ruckert C."/>
        </authorList>
    </citation>
    <scope>NUCLEOTIDE SEQUENCE</scope>
    <source>
        <strain evidence="7">CGMCC 1.15330</strain>
    </source>
</reference>
<reference evidence="7" key="2">
    <citation type="submission" date="2020-09" db="EMBL/GenBank/DDBJ databases">
        <authorList>
            <person name="Sun Q."/>
            <person name="Zhou Y."/>
        </authorList>
    </citation>
    <scope>NUCLEOTIDE SEQUENCE</scope>
    <source>
        <strain evidence="7">CGMCC 1.15330</strain>
    </source>
</reference>
<dbReference type="Gene3D" id="1.10.10.10">
    <property type="entry name" value="Winged helix-like DNA-binding domain superfamily/Winged helix DNA-binding domain"/>
    <property type="match status" value="1"/>
</dbReference>
<dbReference type="GO" id="GO:0003677">
    <property type="term" value="F:DNA binding"/>
    <property type="evidence" value="ECO:0007669"/>
    <property type="project" value="UniProtKB-KW"/>
</dbReference>
<dbReference type="SUPFAM" id="SSF52172">
    <property type="entry name" value="CheY-like"/>
    <property type="match status" value="1"/>
</dbReference>
<accession>A0A916WQS9</accession>
<keyword evidence="3" id="KW-0804">Transcription</keyword>
<evidence type="ECO:0000256" key="4">
    <source>
        <dbReference type="PROSITE-ProRule" id="PRU00169"/>
    </source>
</evidence>
<dbReference type="SMART" id="SM00421">
    <property type="entry name" value="HTH_LUXR"/>
    <property type="match status" value="1"/>
</dbReference>
<dbReference type="InterPro" id="IPR011006">
    <property type="entry name" value="CheY-like_superfamily"/>
</dbReference>
<evidence type="ECO:0000256" key="3">
    <source>
        <dbReference type="ARBA" id="ARBA00023163"/>
    </source>
</evidence>
<keyword evidence="8" id="KW-1185">Reference proteome</keyword>
<comment type="caution">
    <text evidence="4">Lacks conserved residue(s) required for the propagation of feature annotation.</text>
</comment>
<evidence type="ECO:0000259" key="6">
    <source>
        <dbReference type="PROSITE" id="PS50110"/>
    </source>
</evidence>